<feature type="region of interest" description="Disordered" evidence="1">
    <location>
        <begin position="34"/>
        <end position="68"/>
    </location>
</feature>
<name>A0AA38SWV2_9ASTR</name>
<feature type="non-terminal residue" evidence="2">
    <location>
        <position position="1"/>
    </location>
</feature>
<sequence>MGEVVRMLESEEYPLTREWLDDRVEGGVGVKQVARKRSLRRRTQMQRRKSKLVDEDDDDDDDANTKHT</sequence>
<evidence type="ECO:0000313" key="3">
    <source>
        <dbReference type="Proteomes" id="UP001172457"/>
    </source>
</evidence>
<proteinExistence type="predicted"/>
<organism evidence="2 3">
    <name type="scientific">Centaurea solstitialis</name>
    <name type="common">yellow star-thistle</name>
    <dbReference type="NCBI Taxonomy" id="347529"/>
    <lineage>
        <taxon>Eukaryota</taxon>
        <taxon>Viridiplantae</taxon>
        <taxon>Streptophyta</taxon>
        <taxon>Embryophyta</taxon>
        <taxon>Tracheophyta</taxon>
        <taxon>Spermatophyta</taxon>
        <taxon>Magnoliopsida</taxon>
        <taxon>eudicotyledons</taxon>
        <taxon>Gunneridae</taxon>
        <taxon>Pentapetalae</taxon>
        <taxon>asterids</taxon>
        <taxon>campanulids</taxon>
        <taxon>Asterales</taxon>
        <taxon>Asteraceae</taxon>
        <taxon>Carduoideae</taxon>
        <taxon>Cardueae</taxon>
        <taxon>Centaureinae</taxon>
        <taxon>Centaurea</taxon>
    </lineage>
</organism>
<feature type="compositionally biased region" description="Basic residues" evidence="1">
    <location>
        <begin position="34"/>
        <end position="50"/>
    </location>
</feature>
<reference evidence="2" key="1">
    <citation type="submission" date="2023-03" db="EMBL/GenBank/DDBJ databases">
        <title>Chromosome-scale reference genome and RAD-based genetic map of yellow starthistle (Centaurea solstitialis) reveal putative structural variation and QTLs associated with invader traits.</title>
        <authorList>
            <person name="Reatini B."/>
            <person name="Cang F.A."/>
            <person name="Jiang Q."/>
            <person name="Mckibben M.T.W."/>
            <person name="Barker M.S."/>
            <person name="Rieseberg L.H."/>
            <person name="Dlugosch K.M."/>
        </authorList>
    </citation>
    <scope>NUCLEOTIDE SEQUENCE</scope>
    <source>
        <strain evidence="2">CAN-66</strain>
        <tissue evidence="2">Leaf</tissue>
    </source>
</reference>
<evidence type="ECO:0000256" key="1">
    <source>
        <dbReference type="SAM" id="MobiDB-lite"/>
    </source>
</evidence>
<keyword evidence="3" id="KW-1185">Reference proteome</keyword>
<evidence type="ECO:0000313" key="2">
    <source>
        <dbReference type="EMBL" id="KAJ9546363.1"/>
    </source>
</evidence>
<comment type="caution">
    <text evidence="2">The sequence shown here is derived from an EMBL/GenBank/DDBJ whole genome shotgun (WGS) entry which is preliminary data.</text>
</comment>
<accession>A0AA38SWV2</accession>
<protein>
    <submittedName>
        <fullName evidence="2">Uncharacterized protein</fullName>
    </submittedName>
</protein>
<dbReference type="EMBL" id="JARYMX010000005">
    <property type="protein sequence ID" value="KAJ9546363.1"/>
    <property type="molecule type" value="Genomic_DNA"/>
</dbReference>
<dbReference type="Proteomes" id="UP001172457">
    <property type="component" value="Chromosome 5"/>
</dbReference>
<dbReference type="AlphaFoldDB" id="A0AA38SWV2"/>
<gene>
    <name evidence="2" type="ORF">OSB04_018906</name>
</gene>